<gene>
    <name evidence="2" type="ORF">QBC35DRAFT_496821</name>
</gene>
<feature type="region of interest" description="Disordered" evidence="1">
    <location>
        <begin position="191"/>
        <end position="215"/>
    </location>
</feature>
<evidence type="ECO:0000313" key="3">
    <source>
        <dbReference type="Proteomes" id="UP001302126"/>
    </source>
</evidence>
<reference evidence="2" key="2">
    <citation type="submission" date="2023-05" db="EMBL/GenBank/DDBJ databases">
        <authorList>
            <consortium name="Lawrence Berkeley National Laboratory"/>
            <person name="Steindorff A."/>
            <person name="Hensen N."/>
            <person name="Bonometti L."/>
            <person name="Westerberg I."/>
            <person name="Brannstrom I.O."/>
            <person name="Guillou S."/>
            <person name="Cros-Aarteil S."/>
            <person name="Calhoun S."/>
            <person name="Haridas S."/>
            <person name="Kuo A."/>
            <person name="Mondo S."/>
            <person name="Pangilinan J."/>
            <person name="Riley R."/>
            <person name="Labutti K."/>
            <person name="Andreopoulos B."/>
            <person name="Lipzen A."/>
            <person name="Chen C."/>
            <person name="Yanf M."/>
            <person name="Daum C."/>
            <person name="Ng V."/>
            <person name="Clum A."/>
            <person name="Ohm R."/>
            <person name="Martin F."/>
            <person name="Silar P."/>
            <person name="Natvig D."/>
            <person name="Lalanne C."/>
            <person name="Gautier V."/>
            <person name="Ament-Velasquez S.L."/>
            <person name="Kruys A."/>
            <person name="Hutchinson M.I."/>
            <person name="Powell A.J."/>
            <person name="Barry K."/>
            <person name="Miller A.N."/>
            <person name="Grigoriev I.V."/>
            <person name="Debuchy R."/>
            <person name="Gladieux P."/>
            <person name="Thoren M.H."/>
            <person name="Johannesson H."/>
        </authorList>
    </citation>
    <scope>NUCLEOTIDE SEQUENCE</scope>
    <source>
        <strain evidence="2">PSN309</strain>
    </source>
</reference>
<dbReference type="AlphaFoldDB" id="A0AAN6WUN5"/>
<reference evidence="2" key="1">
    <citation type="journal article" date="2023" name="Mol. Phylogenet. Evol.">
        <title>Genome-scale phylogeny and comparative genomics of the fungal order Sordariales.</title>
        <authorList>
            <person name="Hensen N."/>
            <person name="Bonometti L."/>
            <person name="Westerberg I."/>
            <person name="Brannstrom I.O."/>
            <person name="Guillou S."/>
            <person name="Cros-Aarteil S."/>
            <person name="Calhoun S."/>
            <person name="Haridas S."/>
            <person name="Kuo A."/>
            <person name="Mondo S."/>
            <person name="Pangilinan J."/>
            <person name="Riley R."/>
            <person name="LaButti K."/>
            <person name="Andreopoulos B."/>
            <person name="Lipzen A."/>
            <person name="Chen C."/>
            <person name="Yan M."/>
            <person name="Daum C."/>
            <person name="Ng V."/>
            <person name="Clum A."/>
            <person name="Steindorff A."/>
            <person name="Ohm R.A."/>
            <person name="Martin F."/>
            <person name="Silar P."/>
            <person name="Natvig D.O."/>
            <person name="Lalanne C."/>
            <person name="Gautier V."/>
            <person name="Ament-Velasquez S.L."/>
            <person name="Kruys A."/>
            <person name="Hutchinson M.I."/>
            <person name="Powell A.J."/>
            <person name="Barry K."/>
            <person name="Miller A.N."/>
            <person name="Grigoriev I.V."/>
            <person name="Debuchy R."/>
            <person name="Gladieux P."/>
            <person name="Hiltunen Thoren M."/>
            <person name="Johannesson H."/>
        </authorList>
    </citation>
    <scope>NUCLEOTIDE SEQUENCE</scope>
    <source>
        <strain evidence="2">PSN309</strain>
    </source>
</reference>
<proteinExistence type="predicted"/>
<evidence type="ECO:0000256" key="1">
    <source>
        <dbReference type="SAM" id="MobiDB-lite"/>
    </source>
</evidence>
<keyword evidence="3" id="KW-1185">Reference proteome</keyword>
<protein>
    <submittedName>
        <fullName evidence="2">Uncharacterized protein</fullName>
    </submittedName>
</protein>
<name>A0AAN6WUN5_9PEZI</name>
<feature type="region of interest" description="Disordered" evidence="1">
    <location>
        <begin position="55"/>
        <end position="91"/>
    </location>
</feature>
<comment type="caution">
    <text evidence="2">The sequence shown here is derived from an EMBL/GenBank/DDBJ whole genome shotgun (WGS) entry which is preliminary data.</text>
</comment>
<dbReference type="EMBL" id="MU864390">
    <property type="protein sequence ID" value="KAK4188321.1"/>
    <property type="molecule type" value="Genomic_DNA"/>
</dbReference>
<feature type="compositionally biased region" description="Polar residues" evidence="1">
    <location>
        <begin position="55"/>
        <end position="66"/>
    </location>
</feature>
<organism evidence="2 3">
    <name type="scientific">Podospora australis</name>
    <dbReference type="NCBI Taxonomy" id="1536484"/>
    <lineage>
        <taxon>Eukaryota</taxon>
        <taxon>Fungi</taxon>
        <taxon>Dikarya</taxon>
        <taxon>Ascomycota</taxon>
        <taxon>Pezizomycotina</taxon>
        <taxon>Sordariomycetes</taxon>
        <taxon>Sordariomycetidae</taxon>
        <taxon>Sordariales</taxon>
        <taxon>Podosporaceae</taxon>
        <taxon>Podospora</taxon>
    </lineage>
</organism>
<feature type="compositionally biased region" description="Pro residues" evidence="1">
    <location>
        <begin position="79"/>
        <end position="91"/>
    </location>
</feature>
<sequence length="261" mass="28783">MEHPSSPVYLSPALPSDLLQYIIHRCAYPTTLLVCSSRAEFLSTLTQDVLYSSSSHVQEGDQNQTDEQAHDEAAKQSNHPPPPLKPPLLQPPPLYQLTVTRHIRTVFLPTVSHLRAFLSVFSNSSRPARVSVPPEGAPSSSSPPLLLVYGFLAIHRDTSEWSVQGISNTSAALVEAAKRTRLKAVVVEPQLPSPSSLPVKEEEDELEQQEKKSEILEEDVPILSGSARRGLTGWTGRTVDVESVLGRWFRFGKGDWETSDT</sequence>
<dbReference type="Proteomes" id="UP001302126">
    <property type="component" value="Unassembled WGS sequence"/>
</dbReference>
<accession>A0AAN6WUN5</accession>
<evidence type="ECO:0000313" key="2">
    <source>
        <dbReference type="EMBL" id="KAK4188321.1"/>
    </source>
</evidence>